<dbReference type="Pfam" id="PF07679">
    <property type="entry name" value="I-set"/>
    <property type="match status" value="1"/>
</dbReference>
<evidence type="ECO:0000256" key="3">
    <source>
        <dbReference type="ARBA" id="ARBA00023180"/>
    </source>
</evidence>
<dbReference type="SMART" id="SM00409">
    <property type="entry name" value="IG"/>
    <property type="match status" value="3"/>
</dbReference>
<feature type="domain" description="Ig-like" evidence="5">
    <location>
        <begin position="148"/>
        <end position="231"/>
    </location>
</feature>
<name>A0A3Q2YYP0_HIPCM</name>
<evidence type="ECO:0000313" key="7">
    <source>
        <dbReference type="Proteomes" id="UP000264820"/>
    </source>
</evidence>
<evidence type="ECO:0000256" key="1">
    <source>
        <dbReference type="ARBA" id="ARBA00022729"/>
    </source>
</evidence>
<keyword evidence="3" id="KW-0325">Glycoprotein</keyword>
<dbReference type="Gene3D" id="2.60.40.10">
    <property type="entry name" value="Immunoglobulins"/>
    <property type="match status" value="4"/>
</dbReference>
<feature type="domain" description="Ig-like" evidence="5">
    <location>
        <begin position="55"/>
        <end position="143"/>
    </location>
</feature>
<evidence type="ECO:0000313" key="6">
    <source>
        <dbReference type="Ensembl" id="ENSHCOP00000023354.1"/>
    </source>
</evidence>
<dbReference type="Proteomes" id="UP000264820">
    <property type="component" value="Unplaced"/>
</dbReference>
<sequence>MQEYRDRITLFRHTGSLELRNVSLRDAGDFTVTVIPAGGAQQRGNCKLDVHERITGVVLIPSATDLLESNNPVTMSCSTAAGSGLSFLWLNGSSEIKAGGRVRITDGGSKLTLTRVIRYDQRPFRCHVFNVISNGTSEPVNLFISYGPENIRLTTSPSLEYHMEGSNINLSCSAGSRPPAVFLWFLNGGPLPASGPELRLRNALDSQSGSYRCEAFNNKTTKSKTRRSTVTILGMSPVSRVEVKTNATEMFEFSGPVHLSCSSTGTSPSFRWLNGSSEVTESERVQITGGGSKLTVLNVTRYDLGPFRCHVFNLISNGTSGPVVLSVHCESQINFLPSETHRLRSPGVTWSFWFAVPLFLVCPPWPPGDRMRWTDSSLRCLNSSHHEEPPPPKKKYITKNMTIVGMKTTSLQAGGVLKLLGHFVFALQCRGQRLIVTHCYLKKIMSSQGAVSGA</sequence>
<keyword evidence="4" id="KW-0393">Immunoglobulin domain</keyword>
<reference evidence="6" key="1">
    <citation type="submission" date="2025-08" db="UniProtKB">
        <authorList>
            <consortium name="Ensembl"/>
        </authorList>
    </citation>
    <scope>IDENTIFICATION</scope>
</reference>
<dbReference type="InterPro" id="IPR007110">
    <property type="entry name" value="Ig-like_dom"/>
</dbReference>
<feature type="domain" description="Ig-like" evidence="5">
    <location>
        <begin position="237"/>
        <end position="326"/>
    </location>
</feature>
<keyword evidence="7" id="KW-1185">Reference proteome</keyword>
<dbReference type="InterPro" id="IPR003598">
    <property type="entry name" value="Ig_sub2"/>
</dbReference>
<organism evidence="6 7">
    <name type="scientific">Hippocampus comes</name>
    <name type="common">Tiger tail seahorse</name>
    <dbReference type="NCBI Taxonomy" id="109280"/>
    <lineage>
        <taxon>Eukaryota</taxon>
        <taxon>Metazoa</taxon>
        <taxon>Chordata</taxon>
        <taxon>Craniata</taxon>
        <taxon>Vertebrata</taxon>
        <taxon>Euteleostomi</taxon>
        <taxon>Actinopterygii</taxon>
        <taxon>Neopterygii</taxon>
        <taxon>Teleostei</taxon>
        <taxon>Neoteleostei</taxon>
        <taxon>Acanthomorphata</taxon>
        <taxon>Syngnathiaria</taxon>
        <taxon>Syngnathiformes</taxon>
        <taxon>Syngnathoidei</taxon>
        <taxon>Syngnathidae</taxon>
        <taxon>Hippocampus</taxon>
    </lineage>
</organism>
<keyword evidence="2" id="KW-1015">Disulfide bond</keyword>
<dbReference type="AlphaFoldDB" id="A0A3Q2YYP0"/>
<dbReference type="InterPro" id="IPR013783">
    <property type="entry name" value="Ig-like_fold"/>
</dbReference>
<proteinExistence type="predicted"/>
<dbReference type="SUPFAM" id="SSF48726">
    <property type="entry name" value="Immunoglobulin"/>
    <property type="match status" value="3"/>
</dbReference>
<dbReference type="PANTHER" id="PTHR44337">
    <property type="entry name" value="CARCINOEMBRYONIC ANTIGEN-RELATED CELL ADHESION MOLECULE 8"/>
    <property type="match status" value="1"/>
</dbReference>
<dbReference type="Pfam" id="PF13895">
    <property type="entry name" value="Ig_2"/>
    <property type="match status" value="1"/>
</dbReference>
<evidence type="ECO:0000256" key="4">
    <source>
        <dbReference type="ARBA" id="ARBA00023319"/>
    </source>
</evidence>
<dbReference type="GeneTree" id="ENSGT01100000263479"/>
<keyword evidence="1" id="KW-0732">Signal</keyword>
<dbReference type="PANTHER" id="PTHR44337:SF20">
    <property type="entry name" value="CARCINOEMBRYONIC ANTIGEN-RELATED CELL ADHESION MOLECULE 5-RELATED"/>
    <property type="match status" value="1"/>
</dbReference>
<dbReference type="Ensembl" id="ENSHCOT00000015492.1">
    <property type="protein sequence ID" value="ENSHCOP00000023354.1"/>
    <property type="gene ID" value="ENSHCOG00000011803.1"/>
</dbReference>
<evidence type="ECO:0000259" key="5">
    <source>
        <dbReference type="PROSITE" id="PS50835"/>
    </source>
</evidence>
<dbReference type="PROSITE" id="PS50835">
    <property type="entry name" value="IG_LIKE"/>
    <property type="match status" value="3"/>
</dbReference>
<protein>
    <recommendedName>
        <fullName evidence="5">Ig-like domain-containing protein</fullName>
    </recommendedName>
</protein>
<evidence type="ECO:0000256" key="2">
    <source>
        <dbReference type="ARBA" id="ARBA00023157"/>
    </source>
</evidence>
<reference evidence="6" key="2">
    <citation type="submission" date="2025-09" db="UniProtKB">
        <authorList>
            <consortium name="Ensembl"/>
        </authorList>
    </citation>
    <scope>IDENTIFICATION</scope>
</reference>
<dbReference type="InterPro" id="IPR003599">
    <property type="entry name" value="Ig_sub"/>
</dbReference>
<dbReference type="InterPro" id="IPR013098">
    <property type="entry name" value="Ig_I-set"/>
</dbReference>
<accession>A0A3Q2YYP0</accession>
<dbReference type="InterPro" id="IPR036179">
    <property type="entry name" value="Ig-like_dom_sf"/>
</dbReference>
<dbReference type="InterPro" id="IPR052598">
    <property type="entry name" value="IgSF_CEA-related"/>
</dbReference>
<dbReference type="SMART" id="SM00408">
    <property type="entry name" value="IGc2"/>
    <property type="match status" value="3"/>
</dbReference>